<dbReference type="Pfam" id="PF12680">
    <property type="entry name" value="SnoaL_2"/>
    <property type="match status" value="1"/>
</dbReference>
<dbReference type="Gene3D" id="3.10.450.50">
    <property type="match status" value="1"/>
</dbReference>
<accession>A0A239JZP7</accession>
<keyword evidence="3" id="KW-1185">Reference proteome</keyword>
<dbReference type="InterPro" id="IPR037401">
    <property type="entry name" value="SnoaL-like"/>
</dbReference>
<gene>
    <name evidence="2" type="ORF">SAMN05216276_102528</name>
</gene>
<dbReference type="AlphaFoldDB" id="A0A239JZP7"/>
<evidence type="ECO:0000313" key="2">
    <source>
        <dbReference type="EMBL" id="SNT11557.1"/>
    </source>
</evidence>
<protein>
    <submittedName>
        <fullName evidence="2">SnoaL-like domain-containing protein</fullName>
    </submittedName>
</protein>
<dbReference type="RefSeq" id="WP_089209616.1">
    <property type="nucleotide sequence ID" value="NZ_FZOD01000025.1"/>
</dbReference>
<proteinExistence type="predicted"/>
<dbReference type="OrthoDB" id="333383at2"/>
<name>A0A239JZP7_9ACTN</name>
<dbReference type="Proteomes" id="UP000198282">
    <property type="component" value="Unassembled WGS sequence"/>
</dbReference>
<dbReference type="EMBL" id="FZOD01000025">
    <property type="protein sequence ID" value="SNT11557.1"/>
    <property type="molecule type" value="Genomic_DNA"/>
</dbReference>
<organism evidence="2 3">
    <name type="scientific">Streptosporangium subroseum</name>
    <dbReference type="NCBI Taxonomy" id="106412"/>
    <lineage>
        <taxon>Bacteria</taxon>
        <taxon>Bacillati</taxon>
        <taxon>Actinomycetota</taxon>
        <taxon>Actinomycetes</taxon>
        <taxon>Streptosporangiales</taxon>
        <taxon>Streptosporangiaceae</taxon>
        <taxon>Streptosporangium</taxon>
    </lineage>
</organism>
<evidence type="ECO:0000259" key="1">
    <source>
        <dbReference type="Pfam" id="PF12680"/>
    </source>
</evidence>
<dbReference type="InterPro" id="IPR032710">
    <property type="entry name" value="NTF2-like_dom_sf"/>
</dbReference>
<reference evidence="2 3" key="1">
    <citation type="submission" date="2017-06" db="EMBL/GenBank/DDBJ databases">
        <authorList>
            <person name="Kim H.J."/>
            <person name="Triplett B.A."/>
        </authorList>
    </citation>
    <scope>NUCLEOTIDE SEQUENCE [LARGE SCALE GENOMIC DNA]</scope>
    <source>
        <strain evidence="2 3">CGMCC 4.2132</strain>
    </source>
</reference>
<feature type="domain" description="SnoaL-like" evidence="1">
    <location>
        <begin position="11"/>
        <end position="92"/>
    </location>
</feature>
<dbReference type="SUPFAM" id="SSF54427">
    <property type="entry name" value="NTF2-like"/>
    <property type="match status" value="1"/>
</dbReference>
<sequence>MDLDRAQAFADEWVADWNSRDVDRIMKHYADEVVFRSPLAARLLDGSDGTVRGKEALRAYWAQGLRHNPDLRFHVLGVYAGIDSVVINYRNQAGQLSNEVLIFDGDLIVSGWGTHGSKPS</sequence>
<evidence type="ECO:0000313" key="3">
    <source>
        <dbReference type="Proteomes" id="UP000198282"/>
    </source>
</evidence>